<evidence type="ECO:0000313" key="2">
    <source>
        <dbReference type="Proteomes" id="UP000017118"/>
    </source>
</evidence>
<gene>
    <name evidence="1" type="ORF">CLSA_c29420</name>
</gene>
<dbReference type="AlphaFoldDB" id="U5MT35"/>
<dbReference type="KEGG" id="csb:CLSA_c29420"/>
<accession>U5MT35</accession>
<dbReference type="RefSeq" id="WP_022747054.1">
    <property type="nucleotide sequence ID" value="NC_022571.1"/>
</dbReference>
<reference evidence="1 2" key="1">
    <citation type="journal article" date="2013" name="Genome Announc.">
        <title>Complete Genome Sequence of the Solvent Producer Clostridium saccharobutylicum NCP262 (DSM 13864).</title>
        <authorList>
            <person name="Poehlein A."/>
            <person name="Hartwich K."/>
            <person name="Krabben P."/>
            <person name="Ehrenreich A."/>
            <person name="Liebl W."/>
            <person name="Durre P."/>
            <person name="Gottschalk G."/>
            <person name="Daniel R."/>
        </authorList>
    </citation>
    <scope>NUCLEOTIDE SEQUENCE [LARGE SCALE GENOMIC DNA]</scope>
    <source>
        <strain evidence="1">DSM 13864</strain>
    </source>
</reference>
<dbReference type="PATRIC" id="fig|1345695.10.peg.1024"/>
<keyword evidence="2" id="KW-1185">Reference proteome</keyword>
<proteinExistence type="predicted"/>
<sequence length="118" mass="13715">MMKKGNMSLLGNGYKEILGAINRGSIYVGINFEVIILIKKKADNFKYEGMAYSLLTYNVAVFEVNLKELKEMYKDLLYQIIDEQFELEDDQEHLKDNMMTALTELGNWKKSSKVINLY</sequence>
<organism evidence="1 2">
    <name type="scientific">Clostridium saccharobutylicum DSM 13864</name>
    <dbReference type="NCBI Taxonomy" id="1345695"/>
    <lineage>
        <taxon>Bacteria</taxon>
        <taxon>Bacillati</taxon>
        <taxon>Bacillota</taxon>
        <taxon>Clostridia</taxon>
        <taxon>Eubacteriales</taxon>
        <taxon>Clostridiaceae</taxon>
        <taxon>Clostridium</taxon>
    </lineage>
</organism>
<protein>
    <submittedName>
        <fullName evidence="1">Uncharacterized protein</fullName>
    </submittedName>
</protein>
<dbReference type="HOGENOM" id="CLU_2069037_0_0_9"/>
<dbReference type="EMBL" id="CP006721">
    <property type="protein sequence ID" value="AGX43909.1"/>
    <property type="molecule type" value="Genomic_DNA"/>
</dbReference>
<dbReference type="GeneID" id="55475325"/>
<name>U5MT35_CLOSA</name>
<evidence type="ECO:0000313" key="1">
    <source>
        <dbReference type="EMBL" id="AGX43909.1"/>
    </source>
</evidence>
<dbReference type="Proteomes" id="UP000017118">
    <property type="component" value="Chromosome"/>
</dbReference>